<keyword evidence="2" id="KW-1185">Reference proteome</keyword>
<organism evidence="1 2">
    <name type="scientific">Leptotrombidium deliense</name>
    <dbReference type="NCBI Taxonomy" id="299467"/>
    <lineage>
        <taxon>Eukaryota</taxon>
        <taxon>Metazoa</taxon>
        <taxon>Ecdysozoa</taxon>
        <taxon>Arthropoda</taxon>
        <taxon>Chelicerata</taxon>
        <taxon>Arachnida</taxon>
        <taxon>Acari</taxon>
        <taxon>Acariformes</taxon>
        <taxon>Trombidiformes</taxon>
        <taxon>Prostigmata</taxon>
        <taxon>Anystina</taxon>
        <taxon>Parasitengona</taxon>
        <taxon>Trombiculoidea</taxon>
        <taxon>Trombiculidae</taxon>
        <taxon>Leptotrombidium</taxon>
    </lineage>
</organism>
<dbReference type="Proteomes" id="UP000288716">
    <property type="component" value="Unassembled WGS sequence"/>
</dbReference>
<protein>
    <submittedName>
        <fullName evidence="1">Uncharacterized protein</fullName>
    </submittedName>
</protein>
<accession>A0A443RSC6</accession>
<sequence length="57" mass="6663">MLRTVKEDDEGNTKKYYELTRHTIQVDWFACMDEIATLSLTALSIQTYWSSSLERSS</sequence>
<evidence type="ECO:0000313" key="1">
    <source>
        <dbReference type="EMBL" id="RWS18165.1"/>
    </source>
</evidence>
<evidence type="ECO:0000313" key="2">
    <source>
        <dbReference type="Proteomes" id="UP000288716"/>
    </source>
</evidence>
<dbReference type="VEuPathDB" id="VectorBase:LDEU013875"/>
<dbReference type="EMBL" id="NCKV01044951">
    <property type="protein sequence ID" value="RWS18165.1"/>
    <property type="molecule type" value="Genomic_DNA"/>
</dbReference>
<name>A0A443RSC6_9ACAR</name>
<comment type="caution">
    <text evidence="1">The sequence shown here is derived from an EMBL/GenBank/DDBJ whole genome shotgun (WGS) entry which is preliminary data.</text>
</comment>
<gene>
    <name evidence="1" type="ORF">B4U80_04944</name>
</gene>
<dbReference type="AlphaFoldDB" id="A0A443RSC6"/>
<reference evidence="1 2" key="1">
    <citation type="journal article" date="2018" name="Gigascience">
        <title>Genomes of trombidid mites reveal novel predicted allergens and laterally-transferred genes associated with secondary metabolism.</title>
        <authorList>
            <person name="Dong X."/>
            <person name="Chaisiri K."/>
            <person name="Xia D."/>
            <person name="Armstrong S.D."/>
            <person name="Fang Y."/>
            <person name="Donnelly M.J."/>
            <person name="Kadowaki T."/>
            <person name="McGarry J.W."/>
            <person name="Darby A.C."/>
            <person name="Makepeace B.L."/>
        </authorList>
    </citation>
    <scope>NUCLEOTIDE SEQUENCE [LARGE SCALE GENOMIC DNA]</scope>
    <source>
        <strain evidence="1">UoL-UT</strain>
    </source>
</reference>
<proteinExistence type="predicted"/>